<name>A0A811TAA8_9EURY</name>
<dbReference type="PANTHER" id="PTHR34696:SF1">
    <property type="entry name" value="PHOSPHORIBOSYLFORMYLGLYCINAMIDINE SYNTHASE SUBUNIT PURS"/>
    <property type="match status" value="1"/>
</dbReference>
<gene>
    <name evidence="6 7" type="primary">purS</name>
    <name evidence="7" type="ORF">CHKLHMKO_00718</name>
</gene>
<dbReference type="NCBIfam" id="TIGR00302">
    <property type="entry name" value="phosphoribosylformylglycinamidine synthase subunit PurS"/>
    <property type="match status" value="1"/>
</dbReference>
<comment type="similarity">
    <text evidence="6">Belongs to the PurS family.</text>
</comment>
<reference evidence="7" key="1">
    <citation type="submission" date="2020-10" db="EMBL/GenBank/DDBJ databases">
        <authorList>
            <person name="Hahn C.J."/>
            <person name="Laso-Perez R."/>
            <person name="Vulcano F."/>
            <person name="Vaziourakis K.-M."/>
            <person name="Stokke R."/>
            <person name="Steen I.H."/>
            <person name="Teske A."/>
            <person name="Boetius A."/>
            <person name="Liebeke M."/>
            <person name="Amann R."/>
            <person name="Knittel K."/>
        </authorList>
    </citation>
    <scope>NUCLEOTIDE SEQUENCE</scope>
    <source>
        <strain evidence="7">Gfbio:e3339647-f889-4370-9287-4fb5cb688e4c:AG392O15_GoMArc1</strain>
    </source>
</reference>
<keyword evidence="5 6" id="KW-0067">ATP-binding</keyword>
<comment type="function">
    <text evidence="6">Part of the phosphoribosylformylglycinamidine synthase complex involved in the purines biosynthetic pathway. Catalyzes the ATP-dependent conversion of formylglycinamide ribonucleotide (FGAR) and glutamine to yield formylglycinamidine ribonucleotide (FGAM) and glutamate. The FGAM synthase complex is composed of three subunits. PurQ produces an ammonia molecule by converting glutamine to glutamate. PurL transfers the ammonia molecule to FGAR to form FGAM in an ATP-dependent manner. PurS interacts with PurQ and PurL and is thought to assist in the transfer of the ammonia molecule from PurQ to PurL.</text>
</comment>
<accession>A0A811TAA8</accession>
<comment type="catalytic activity">
    <reaction evidence="6">
        <text>N(2)-formyl-N(1)-(5-phospho-beta-D-ribosyl)glycinamide + L-glutamine + ATP + H2O = 2-formamido-N(1)-(5-O-phospho-beta-D-ribosyl)acetamidine + L-glutamate + ADP + phosphate + H(+)</text>
        <dbReference type="Rhea" id="RHEA:17129"/>
        <dbReference type="ChEBI" id="CHEBI:15377"/>
        <dbReference type="ChEBI" id="CHEBI:15378"/>
        <dbReference type="ChEBI" id="CHEBI:29985"/>
        <dbReference type="ChEBI" id="CHEBI:30616"/>
        <dbReference type="ChEBI" id="CHEBI:43474"/>
        <dbReference type="ChEBI" id="CHEBI:58359"/>
        <dbReference type="ChEBI" id="CHEBI:147286"/>
        <dbReference type="ChEBI" id="CHEBI:147287"/>
        <dbReference type="ChEBI" id="CHEBI:456216"/>
        <dbReference type="EC" id="6.3.5.3"/>
    </reaction>
</comment>
<evidence type="ECO:0000256" key="2">
    <source>
        <dbReference type="ARBA" id="ARBA00022598"/>
    </source>
</evidence>
<dbReference type="EC" id="6.3.5.3" evidence="6"/>
<keyword evidence="1 6" id="KW-0963">Cytoplasm</keyword>
<proteinExistence type="inferred from homology"/>
<dbReference type="GO" id="GO:0004642">
    <property type="term" value="F:phosphoribosylformylglycinamidine synthase activity"/>
    <property type="evidence" value="ECO:0007669"/>
    <property type="project" value="UniProtKB-UniRule"/>
</dbReference>
<dbReference type="Proteomes" id="UP000610373">
    <property type="component" value="Unassembled WGS sequence"/>
</dbReference>
<sequence length="84" mass="9402">MQYSLDINIQLKGGMLDPEAAAIKQSLERIGFKTRELKLAKKIQVTVDAETEKDAENTAKQMCERLLANPVIHDYTIAVTVVNQ</sequence>
<comment type="subcellular location">
    <subcellularLocation>
        <location evidence="6">Cytoplasm</location>
    </subcellularLocation>
</comment>
<evidence type="ECO:0000256" key="4">
    <source>
        <dbReference type="ARBA" id="ARBA00022755"/>
    </source>
</evidence>
<dbReference type="Pfam" id="PF02700">
    <property type="entry name" value="PurS"/>
    <property type="match status" value="1"/>
</dbReference>
<organism evidence="7 8">
    <name type="scientific">Candidatus Argoarchaeum ethanivorans</name>
    <dbReference type="NCBI Taxonomy" id="2608793"/>
    <lineage>
        <taxon>Archaea</taxon>
        <taxon>Methanobacteriati</taxon>
        <taxon>Methanobacteriota</taxon>
        <taxon>Stenosarchaea group</taxon>
        <taxon>Methanomicrobia</taxon>
        <taxon>Methanosarcinales</taxon>
        <taxon>Methanosarcinales incertae sedis</taxon>
        <taxon>GOM Arc I cluster</taxon>
        <taxon>Candidatus Argoarchaeum</taxon>
    </lineage>
</organism>
<dbReference type="Gene3D" id="3.30.1280.10">
    <property type="entry name" value="Phosphoribosylformylglycinamidine synthase subunit PurS"/>
    <property type="match status" value="1"/>
</dbReference>
<dbReference type="UniPathway" id="UPA00074">
    <property type="reaction ID" value="UER00128"/>
</dbReference>
<evidence type="ECO:0000313" key="8">
    <source>
        <dbReference type="Proteomes" id="UP000610373"/>
    </source>
</evidence>
<evidence type="ECO:0000313" key="7">
    <source>
        <dbReference type="EMBL" id="CAD6494386.1"/>
    </source>
</evidence>
<dbReference type="InterPro" id="IPR003850">
    <property type="entry name" value="PurS"/>
</dbReference>
<dbReference type="GO" id="GO:0005524">
    <property type="term" value="F:ATP binding"/>
    <property type="evidence" value="ECO:0007669"/>
    <property type="project" value="UniProtKB-UniRule"/>
</dbReference>
<evidence type="ECO:0000256" key="6">
    <source>
        <dbReference type="HAMAP-Rule" id="MF_01926"/>
    </source>
</evidence>
<dbReference type="HAMAP" id="MF_01926">
    <property type="entry name" value="PurS"/>
    <property type="match status" value="1"/>
</dbReference>
<dbReference type="AlphaFoldDB" id="A0A811TAA8"/>
<keyword evidence="4 6" id="KW-0658">Purine biosynthesis</keyword>
<dbReference type="NCBIfam" id="NF004630">
    <property type="entry name" value="PRK05974.1"/>
    <property type="match status" value="1"/>
</dbReference>
<dbReference type="EMBL" id="CAJHIO010000082">
    <property type="protein sequence ID" value="CAD6494386.1"/>
    <property type="molecule type" value="Genomic_DNA"/>
</dbReference>
<dbReference type="PANTHER" id="PTHR34696">
    <property type="entry name" value="PHOSPHORIBOSYLFORMYLGLYCINAMIDINE SYNTHASE SUBUNIT PURS"/>
    <property type="match status" value="1"/>
</dbReference>
<evidence type="ECO:0000256" key="3">
    <source>
        <dbReference type="ARBA" id="ARBA00022741"/>
    </source>
</evidence>
<dbReference type="GO" id="GO:0005737">
    <property type="term" value="C:cytoplasm"/>
    <property type="evidence" value="ECO:0007669"/>
    <property type="project" value="UniProtKB-SubCell"/>
</dbReference>
<dbReference type="InterPro" id="IPR036604">
    <property type="entry name" value="PurS-like_sf"/>
</dbReference>
<protein>
    <recommendedName>
        <fullName evidence="6">Phosphoribosylformylglycinamidine synthase subunit PurS</fullName>
        <shortName evidence="6">FGAM synthase</shortName>
        <ecNumber evidence="6">6.3.5.3</ecNumber>
    </recommendedName>
    <alternativeName>
        <fullName evidence="6">Formylglycinamide ribonucleotide amidotransferase subunit III</fullName>
        <shortName evidence="6">FGAR amidotransferase III</shortName>
        <shortName evidence="6">FGAR-AT III</shortName>
    </alternativeName>
    <alternativeName>
        <fullName evidence="6">Phosphoribosylformylglycinamidine synthase subunit III</fullName>
    </alternativeName>
</protein>
<dbReference type="GO" id="GO:0006189">
    <property type="term" value="P:'de novo' IMP biosynthetic process"/>
    <property type="evidence" value="ECO:0007669"/>
    <property type="project" value="UniProtKB-UniRule"/>
</dbReference>
<evidence type="ECO:0000256" key="1">
    <source>
        <dbReference type="ARBA" id="ARBA00022490"/>
    </source>
</evidence>
<comment type="subunit">
    <text evidence="6">Part of the FGAM synthase complex composed of 1 PurL, 1 PurQ and 2 PurS subunits.</text>
</comment>
<evidence type="ECO:0000256" key="5">
    <source>
        <dbReference type="ARBA" id="ARBA00022840"/>
    </source>
</evidence>
<comment type="pathway">
    <text evidence="6">Purine metabolism; IMP biosynthesis via de novo pathway; 5-amino-1-(5-phospho-D-ribosyl)imidazole from N(2)-formyl-N(1)-(5-phospho-D-ribosyl)glycinamide: step 1/2.</text>
</comment>
<keyword evidence="3 6" id="KW-0547">Nucleotide-binding</keyword>
<comment type="caution">
    <text evidence="7">The sequence shown here is derived from an EMBL/GenBank/DDBJ whole genome shotgun (WGS) entry which is preliminary data.</text>
</comment>
<dbReference type="SUPFAM" id="SSF82697">
    <property type="entry name" value="PurS-like"/>
    <property type="match status" value="1"/>
</dbReference>
<keyword evidence="2 6" id="KW-0436">Ligase</keyword>